<comment type="caution">
    <text evidence="3">The sequence shown here is derived from an EMBL/GenBank/DDBJ whole genome shotgun (WGS) entry which is preliminary data.</text>
</comment>
<evidence type="ECO:0000256" key="1">
    <source>
        <dbReference type="SAM" id="MobiDB-lite"/>
    </source>
</evidence>
<feature type="compositionally biased region" description="Low complexity" evidence="1">
    <location>
        <begin position="168"/>
        <end position="179"/>
    </location>
</feature>
<accession>A0ABV2ZMF3</accession>
<feature type="compositionally biased region" description="Acidic residues" evidence="1">
    <location>
        <begin position="1"/>
        <end position="18"/>
    </location>
</feature>
<sequence>MITPADDFDDGPDLDPDDPLTVILRPTPGHLGPPPGRYEEIRRGAARRRVLRAAAGVGATCAVAALAVLLPLRLTASDTPARPTVPLAPPPMSSPPTAPTPSASVQSSSMPSPPTPSPSAVPDTERPTQGAATPAPGPLPSTAPVGTAVPDTADTPVGRPSPSVQQATPSDPSTPSLSP</sequence>
<feature type="compositionally biased region" description="Pro residues" evidence="1">
    <location>
        <begin position="86"/>
        <end position="99"/>
    </location>
</feature>
<feature type="compositionally biased region" description="Low complexity" evidence="1">
    <location>
        <begin position="120"/>
        <end position="134"/>
    </location>
</feature>
<protein>
    <submittedName>
        <fullName evidence="3">Uncharacterized protein</fullName>
    </submittedName>
</protein>
<keyword evidence="4" id="KW-1185">Reference proteome</keyword>
<keyword evidence="2" id="KW-1133">Transmembrane helix</keyword>
<feature type="transmembrane region" description="Helical" evidence="2">
    <location>
        <begin position="50"/>
        <end position="72"/>
    </location>
</feature>
<organism evidence="3 4">
    <name type="scientific">Streptomyces sp. 900129855</name>
    <dbReference type="NCBI Taxonomy" id="3155129"/>
    <lineage>
        <taxon>Bacteria</taxon>
        <taxon>Bacillati</taxon>
        <taxon>Actinomycetota</taxon>
        <taxon>Actinomycetes</taxon>
        <taxon>Kitasatosporales</taxon>
        <taxon>Streptomycetaceae</taxon>
        <taxon>Streptomyces</taxon>
    </lineage>
</organism>
<feature type="compositionally biased region" description="Low complexity" evidence="1">
    <location>
        <begin position="100"/>
        <end position="110"/>
    </location>
</feature>
<dbReference type="Proteomes" id="UP001550739">
    <property type="component" value="Unassembled WGS sequence"/>
</dbReference>
<dbReference type="EMBL" id="JBEZVE010000013">
    <property type="protein sequence ID" value="MEU3783743.1"/>
    <property type="molecule type" value="Genomic_DNA"/>
</dbReference>
<keyword evidence="2" id="KW-0812">Transmembrane</keyword>
<keyword evidence="2" id="KW-0472">Membrane</keyword>
<feature type="region of interest" description="Disordered" evidence="1">
    <location>
        <begin position="78"/>
        <end position="179"/>
    </location>
</feature>
<feature type="region of interest" description="Disordered" evidence="1">
    <location>
        <begin position="1"/>
        <end position="41"/>
    </location>
</feature>
<evidence type="ECO:0000256" key="2">
    <source>
        <dbReference type="SAM" id="Phobius"/>
    </source>
</evidence>
<evidence type="ECO:0000313" key="3">
    <source>
        <dbReference type="EMBL" id="MEU3783743.1"/>
    </source>
</evidence>
<dbReference type="RefSeq" id="WP_361705051.1">
    <property type="nucleotide sequence ID" value="NZ_JBEZVE010000013.1"/>
</dbReference>
<evidence type="ECO:0000313" key="4">
    <source>
        <dbReference type="Proteomes" id="UP001550739"/>
    </source>
</evidence>
<proteinExistence type="predicted"/>
<reference evidence="3 4" key="1">
    <citation type="submission" date="2024-06" db="EMBL/GenBank/DDBJ databases">
        <title>The Natural Products Discovery Center: Release of the First 8490 Sequenced Strains for Exploring Actinobacteria Biosynthetic Diversity.</title>
        <authorList>
            <person name="Kalkreuter E."/>
            <person name="Kautsar S.A."/>
            <person name="Yang D."/>
            <person name="Bader C.D."/>
            <person name="Teijaro C.N."/>
            <person name="Fluegel L."/>
            <person name="Davis C.M."/>
            <person name="Simpson J.R."/>
            <person name="Lauterbach L."/>
            <person name="Steele A.D."/>
            <person name="Gui C."/>
            <person name="Meng S."/>
            <person name="Li G."/>
            <person name="Viehrig K."/>
            <person name="Ye F."/>
            <person name="Su P."/>
            <person name="Kiefer A.F."/>
            <person name="Nichols A."/>
            <person name="Cepeda A.J."/>
            <person name="Yan W."/>
            <person name="Fan B."/>
            <person name="Jiang Y."/>
            <person name="Adhikari A."/>
            <person name="Zheng C.-J."/>
            <person name="Schuster L."/>
            <person name="Cowan T.M."/>
            <person name="Smanski M.J."/>
            <person name="Chevrette M.G."/>
            <person name="De Carvalho L.P.S."/>
            <person name="Shen B."/>
        </authorList>
    </citation>
    <scope>NUCLEOTIDE SEQUENCE [LARGE SCALE GENOMIC DNA]</scope>
    <source>
        <strain evidence="3 4">NPDC033843</strain>
    </source>
</reference>
<dbReference type="PRINTS" id="PR01217">
    <property type="entry name" value="PRICHEXTENSN"/>
</dbReference>
<name>A0ABV2ZMF3_9ACTN</name>
<gene>
    <name evidence="3" type="ORF">AB0E89_24885</name>
</gene>